<dbReference type="EMBL" id="GBRH01182777">
    <property type="protein sequence ID" value="JAE15119.1"/>
    <property type="molecule type" value="Transcribed_RNA"/>
</dbReference>
<evidence type="ECO:0000313" key="1">
    <source>
        <dbReference type="EMBL" id="JAE15119.1"/>
    </source>
</evidence>
<dbReference type="AlphaFoldDB" id="A0A0A9FV81"/>
<name>A0A0A9FV81_ARUDO</name>
<sequence length="58" mass="6136">MVVHPREEGSATGSFQRFRVILEASVLSPARFSLAESCCGGISSLPLFSLFSLAESCG</sequence>
<reference evidence="1" key="1">
    <citation type="submission" date="2014-09" db="EMBL/GenBank/DDBJ databases">
        <authorList>
            <person name="Magalhaes I.L.F."/>
            <person name="Oliveira U."/>
            <person name="Santos F.R."/>
            <person name="Vidigal T.H.D.A."/>
            <person name="Brescovit A.D."/>
            <person name="Santos A.J."/>
        </authorList>
    </citation>
    <scope>NUCLEOTIDE SEQUENCE</scope>
    <source>
        <tissue evidence="1">Shoot tissue taken approximately 20 cm above the soil surface</tissue>
    </source>
</reference>
<proteinExistence type="predicted"/>
<accession>A0A0A9FV81</accession>
<organism evidence="1">
    <name type="scientific">Arundo donax</name>
    <name type="common">Giant reed</name>
    <name type="synonym">Donax arundinaceus</name>
    <dbReference type="NCBI Taxonomy" id="35708"/>
    <lineage>
        <taxon>Eukaryota</taxon>
        <taxon>Viridiplantae</taxon>
        <taxon>Streptophyta</taxon>
        <taxon>Embryophyta</taxon>
        <taxon>Tracheophyta</taxon>
        <taxon>Spermatophyta</taxon>
        <taxon>Magnoliopsida</taxon>
        <taxon>Liliopsida</taxon>
        <taxon>Poales</taxon>
        <taxon>Poaceae</taxon>
        <taxon>PACMAD clade</taxon>
        <taxon>Arundinoideae</taxon>
        <taxon>Arundineae</taxon>
        <taxon>Arundo</taxon>
    </lineage>
</organism>
<reference evidence="1" key="2">
    <citation type="journal article" date="2015" name="Data Brief">
        <title>Shoot transcriptome of the giant reed, Arundo donax.</title>
        <authorList>
            <person name="Barrero R.A."/>
            <person name="Guerrero F.D."/>
            <person name="Moolhuijzen P."/>
            <person name="Goolsby J.A."/>
            <person name="Tidwell J."/>
            <person name="Bellgard S.E."/>
            <person name="Bellgard M.I."/>
        </authorList>
    </citation>
    <scope>NUCLEOTIDE SEQUENCE</scope>
    <source>
        <tissue evidence="1">Shoot tissue taken approximately 20 cm above the soil surface</tissue>
    </source>
</reference>
<protein>
    <submittedName>
        <fullName evidence="1">Uncharacterized protein</fullName>
    </submittedName>
</protein>